<evidence type="ECO:0000313" key="2">
    <source>
        <dbReference type="EMBL" id="RTZ78001.1"/>
    </source>
</evidence>
<proteinExistence type="predicted"/>
<dbReference type="InterPro" id="IPR009978">
    <property type="entry name" value="Na_H_antiport_3"/>
</dbReference>
<dbReference type="AlphaFoldDB" id="A0A432G490"/>
<keyword evidence="1" id="KW-0472">Membrane</keyword>
<feature type="transmembrane region" description="Helical" evidence="1">
    <location>
        <begin position="356"/>
        <end position="372"/>
    </location>
</feature>
<evidence type="ECO:0008006" key="4">
    <source>
        <dbReference type="Google" id="ProtNLM"/>
    </source>
</evidence>
<feature type="transmembrane region" description="Helical" evidence="1">
    <location>
        <begin position="64"/>
        <end position="83"/>
    </location>
</feature>
<feature type="transmembrane region" description="Helical" evidence="1">
    <location>
        <begin position="242"/>
        <end position="266"/>
    </location>
</feature>
<feature type="transmembrane region" description="Helical" evidence="1">
    <location>
        <begin position="200"/>
        <end position="230"/>
    </location>
</feature>
<name>A0A432G490_9DELT</name>
<protein>
    <recommendedName>
        <fullName evidence="4">Na+/H+ antiporter</fullName>
    </recommendedName>
</protein>
<comment type="caution">
    <text evidence="2">The sequence shown here is derived from an EMBL/GenBank/DDBJ whole genome shotgun (WGS) entry which is preliminary data.</text>
</comment>
<dbReference type="Proteomes" id="UP000286801">
    <property type="component" value="Unassembled WGS sequence"/>
</dbReference>
<dbReference type="Pfam" id="PF07399">
    <property type="entry name" value="Na_H_antiport_3"/>
    <property type="match status" value="1"/>
</dbReference>
<gene>
    <name evidence="2" type="ORF">DSY97_08630</name>
</gene>
<accession>A0A432G490</accession>
<keyword evidence="1" id="KW-1133">Transmembrane helix</keyword>
<evidence type="ECO:0000313" key="3">
    <source>
        <dbReference type="Proteomes" id="UP000286801"/>
    </source>
</evidence>
<organism evidence="2 3">
    <name type="scientific">SAR324 cluster bacterium</name>
    <dbReference type="NCBI Taxonomy" id="2024889"/>
    <lineage>
        <taxon>Bacteria</taxon>
        <taxon>Deltaproteobacteria</taxon>
        <taxon>SAR324 cluster</taxon>
    </lineage>
</organism>
<evidence type="ECO:0000256" key="1">
    <source>
        <dbReference type="SAM" id="Phobius"/>
    </source>
</evidence>
<feature type="transmembrane region" description="Helical" evidence="1">
    <location>
        <begin position="384"/>
        <end position="405"/>
    </location>
</feature>
<feature type="transmembrane region" description="Helical" evidence="1">
    <location>
        <begin position="449"/>
        <end position="467"/>
    </location>
</feature>
<feature type="transmembrane region" description="Helical" evidence="1">
    <location>
        <begin position="286"/>
        <end position="304"/>
    </location>
</feature>
<keyword evidence="1" id="KW-0812">Transmembrane</keyword>
<feature type="transmembrane region" description="Helical" evidence="1">
    <location>
        <begin position="7"/>
        <end position="28"/>
    </location>
</feature>
<feature type="transmembrane region" description="Helical" evidence="1">
    <location>
        <begin position="417"/>
        <end position="437"/>
    </location>
</feature>
<reference evidence="2 3" key="1">
    <citation type="submission" date="2018-06" db="EMBL/GenBank/DDBJ databases">
        <title>Combined omics and stable isotope probing to characterize newly discovered Mariana Back-Arc vent microbial communities.</title>
        <authorList>
            <person name="Trembath-Reichert E."/>
            <person name="Huber J.A."/>
        </authorList>
    </citation>
    <scope>NUCLEOTIDE SEQUENCE [LARGE SCALE GENOMIC DNA]</scope>
    <source>
        <strain evidence="2">MAG 63_1</strain>
    </source>
</reference>
<dbReference type="EMBL" id="QNZL01000230">
    <property type="protein sequence ID" value="RTZ78001.1"/>
    <property type="molecule type" value="Genomic_DNA"/>
</dbReference>
<feature type="transmembrane region" description="Helical" evidence="1">
    <location>
        <begin position="127"/>
        <end position="146"/>
    </location>
</feature>
<feature type="transmembrane region" description="Helical" evidence="1">
    <location>
        <begin position="487"/>
        <end position="507"/>
    </location>
</feature>
<sequence length="526" mass="57048">MNQIRKYWLGLIMIGGLAVIAVAGGDVVSSPLFPIPLDSYGDADLIKSGDIFAVLGNRITHTPFNLFASLIFLFAIVHTFAAIKITGIAKKMELTHAEKMRKSGKSEEEIEQDPPVMAEMLHFFGEVEAIFGIWVIVLAAVTISFYDWSTFKIYIAQTVNYTEPMFVVVIMALAATRPVMQLAKQILGKFASIGKSSPGAWWLSILTLAPILGSFITEPAAMTIAAMLLAEQFYRLKPSSKLAYATIGLLFVNISVGGTLTNFAAPPVLMVKTPWDWTSSFMTLNFGWKALLGILISNLIYYFAFKKEFSKFASDFEAEAEMEKDLERHEDSIPIWITAVHLLFMGWTVLNAHYPPLFIGGFLFFLGFAMATKAHQSHINLKPPLLVGFFLAGLVTHGGVQAWWIAPVLGSLGDLPLMLMATVLTAFNDNAAITYLSTLVPDFAISAKYAVVAGAVTGGGLTVIANAPNPAGQSILSKFFPGGVNPAKLALGAIIPTVIVGLAFMAIPQDVHDPQSVDQSKVEISD</sequence>